<feature type="transmembrane region" description="Helical" evidence="1">
    <location>
        <begin position="20"/>
        <end position="42"/>
    </location>
</feature>
<keyword evidence="1" id="KW-1133">Transmembrane helix</keyword>
<proteinExistence type="predicted"/>
<keyword evidence="1" id="KW-0472">Membrane</keyword>
<evidence type="ECO:0000313" key="2">
    <source>
        <dbReference type="EMBL" id="NNJ27094.1"/>
    </source>
</evidence>
<dbReference type="Proteomes" id="UP000609651">
    <property type="component" value="Unassembled WGS sequence"/>
</dbReference>
<keyword evidence="1" id="KW-0812">Transmembrane</keyword>
<feature type="transmembrane region" description="Helical" evidence="1">
    <location>
        <begin position="62"/>
        <end position="84"/>
    </location>
</feature>
<dbReference type="RefSeq" id="WP_171188781.1">
    <property type="nucleotide sequence ID" value="NZ_WTPX01000120.1"/>
</dbReference>
<dbReference type="EMBL" id="WTPX01000120">
    <property type="protein sequence ID" value="NNJ27094.1"/>
    <property type="molecule type" value="Genomic_DNA"/>
</dbReference>
<accession>A0ABX1VH22</accession>
<name>A0ABX1VH22_9PLAN</name>
<organism evidence="2 3">
    <name type="scientific">Alienimonas chondri</name>
    <dbReference type="NCBI Taxonomy" id="2681879"/>
    <lineage>
        <taxon>Bacteria</taxon>
        <taxon>Pseudomonadati</taxon>
        <taxon>Planctomycetota</taxon>
        <taxon>Planctomycetia</taxon>
        <taxon>Planctomycetales</taxon>
        <taxon>Planctomycetaceae</taxon>
        <taxon>Alienimonas</taxon>
    </lineage>
</organism>
<keyword evidence="3" id="KW-1185">Reference proteome</keyword>
<comment type="caution">
    <text evidence="2">The sequence shown here is derived from an EMBL/GenBank/DDBJ whole genome shotgun (WGS) entry which is preliminary data.</text>
</comment>
<gene>
    <name evidence="2" type="ORF">LzC2_31910</name>
</gene>
<evidence type="ECO:0000313" key="3">
    <source>
        <dbReference type="Proteomes" id="UP000609651"/>
    </source>
</evidence>
<evidence type="ECO:0000256" key="1">
    <source>
        <dbReference type="SAM" id="Phobius"/>
    </source>
</evidence>
<reference evidence="2 3" key="1">
    <citation type="journal article" date="2020" name="Syst. Appl. Microbiol.">
        <title>Alienimonas chondri sp. nov., a novel planctomycete isolated from the biofilm of the red alga Chondrus crispus.</title>
        <authorList>
            <person name="Vitorino I."/>
            <person name="Albuquerque L."/>
            <person name="Wiegand S."/>
            <person name="Kallscheuer N."/>
            <person name="da Costa M.S."/>
            <person name="Lobo-da-Cunha A."/>
            <person name="Jogler C."/>
            <person name="Lage O.M."/>
        </authorList>
    </citation>
    <scope>NUCLEOTIDE SEQUENCE [LARGE SCALE GENOMIC DNA]</scope>
    <source>
        <strain evidence="2 3">LzC2</strain>
    </source>
</reference>
<protein>
    <submittedName>
        <fullName evidence="2">Uncharacterized protein</fullName>
    </submittedName>
</protein>
<sequence>MDSAPDRQDLSPAARFKNAVSAAIMAAVGLAGLAFVAILIFWWVEYFRGQAPQGWEAGTPLFWIVVAFSVLGFAVPPIAFWRVYRRLWPQQN</sequence>